<gene>
    <name evidence="4" type="ORF">DPMN_014446</name>
</gene>
<dbReference type="AlphaFoldDB" id="A0A9D4NBQ8"/>
<keyword evidence="2" id="KW-0732">Signal</keyword>
<comment type="caution">
    <text evidence="4">The sequence shown here is derived from an EMBL/GenBank/DDBJ whole genome shotgun (WGS) entry which is preliminary data.</text>
</comment>
<dbReference type="PANTHER" id="PTHR11551:SF13">
    <property type="entry name" value="INSULIN-LIKE GROWTH FACTOR-BINDING PROTEIN 2"/>
    <property type="match status" value="1"/>
</dbReference>
<evidence type="ECO:0000256" key="1">
    <source>
        <dbReference type="ARBA" id="ARBA00023157"/>
    </source>
</evidence>
<dbReference type="Pfam" id="PF00219">
    <property type="entry name" value="IGFBP"/>
    <property type="match status" value="1"/>
</dbReference>
<feature type="signal peptide" evidence="2">
    <location>
        <begin position="1"/>
        <end position="22"/>
    </location>
</feature>
<dbReference type="Proteomes" id="UP000828390">
    <property type="component" value="Unassembled WGS sequence"/>
</dbReference>
<dbReference type="PANTHER" id="PTHR11551">
    <property type="entry name" value="INSULIN-LIKE GROWTH FACTOR BINDING PROTEIN"/>
    <property type="match status" value="1"/>
</dbReference>
<protein>
    <recommendedName>
        <fullName evidence="3">IGFBP N-terminal domain-containing protein</fullName>
    </recommendedName>
</protein>
<dbReference type="SUPFAM" id="SSF57184">
    <property type="entry name" value="Growth factor receptor domain"/>
    <property type="match status" value="1"/>
</dbReference>
<name>A0A9D4NBQ8_DREPO</name>
<evidence type="ECO:0000313" key="4">
    <source>
        <dbReference type="EMBL" id="KAH3890367.1"/>
    </source>
</evidence>
<accession>A0A9D4NBQ8</accession>
<keyword evidence="5" id="KW-1185">Reference proteome</keyword>
<dbReference type="PRINTS" id="PR01976">
    <property type="entry name" value="IGFBPFAMILY"/>
</dbReference>
<feature type="domain" description="IGFBP N-terminal" evidence="3">
    <location>
        <begin position="29"/>
        <end position="107"/>
    </location>
</feature>
<sequence length="114" mass="12499">MDFCRIYEVLIVLTYAILLVLSQQVGFKEIFQCRNCTTRSCPALKQGCEIVMEPGVCACCMACARMEGQTCGLTTGRCGRGLSCRPPHGDPDPIMALVVGRGVCVSNTYLRRRS</sequence>
<dbReference type="PROSITE" id="PS51323">
    <property type="entry name" value="IGFBP_N_2"/>
    <property type="match status" value="1"/>
</dbReference>
<dbReference type="Gene3D" id="4.10.40.20">
    <property type="match status" value="1"/>
</dbReference>
<evidence type="ECO:0000259" key="3">
    <source>
        <dbReference type="PROSITE" id="PS51323"/>
    </source>
</evidence>
<evidence type="ECO:0000256" key="2">
    <source>
        <dbReference type="SAM" id="SignalP"/>
    </source>
</evidence>
<feature type="chain" id="PRO_5038691778" description="IGFBP N-terminal domain-containing protein" evidence="2">
    <location>
        <begin position="23"/>
        <end position="114"/>
    </location>
</feature>
<proteinExistence type="predicted"/>
<dbReference type="SMART" id="SM00121">
    <property type="entry name" value="IB"/>
    <property type="match status" value="1"/>
</dbReference>
<organism evidence="4 5">
    <name type="scientific">Dreissena polymorpha</name>
    <name type="common">Zebra mussel</name>
    <name type="synonym">Mytilus polymorpha</name>
    <dbReference type="NCBI Taxonomy" id="45954"/>
    <lineage>
        <taxon>Eukaryota</taxon>
        <taxon>Metazoa</taxon>
        <taxon>Spiralia</taxon>
        <taxon>Lophotrochozoa</taxon>
        <taxon>Mollusca</taxon>
        <taxon>Bivalvia</taxon>
        <taxon>Autobranchia</taxon>
        <taxon>Heteroconchia</taxon>
        <taxon>Euheterodonta</taxon>
        <taxon>Imparidentia</taxon>
        <taxon>Neoheterodontei</taxon>
        <taxon>Myida</taxon>
        <taxon>Dreissenoidea</taxon>
        <taxon>Dreissenidae</taxon>
        <taxon>Dreissena</taxon>
    </lineage>
</organism>
<dbReference type="InterPro" id="IPR022321">
    <property type="entry name" value="IGFBP_1-6_chordata"/>
</dbReference>
<dbReference type="GO" id="GO:0005520">
    <property type="term" value="F:insulin-like growth factor binding"/>
    <property type="evidence" value="ECO:0007669"/>
    <property type="project" value="InterPro"/>
</dbReference>
<evidence type="ECO:0000313" key="5">
    <source>
        <dbReference type="Proteomes" id="UP000828390"/>
    </source>
</evidence>
<keyword evidence="1" id="KW-1015">Disulfide bond</keyword>
<reference evidence="4" key="1">
    <citation type="journal article" date="2019" name="bioRxiv">
        <title>The Genome of the Zebra Mussel, Dreissena polymorpha: A Resource for Invasive Species Research.</title>
        <authorList>
            <person name="McCartney M.A."/>
            <person name="Auch B."/>
            <person name="Kono T."/>
            <person name="Mallez S."/>
            <person name="Zhang Y."/>
            <person name="Obille A."/>
            <person name="Becker A."/>
            <person name="Abrahante J.E."/>
            <person name="Garbe J."/>
            <person name="Badalamenti J.P."/>
            <person name="Herman A."/>
            <person name="Mangelson H."/>
            <person name="Liachko I."/>
            <person name="Sullivan S."/>
            <person name="Sone E.D."/>
            <person name="Koren S."/>
            <person name="Silverstein K.A.T."/>
            <person name="Beckman K.B."/>
            <person name="Gohl D.M."/>
        </authorList>
    </citation>
    <scope>NUCLEOTIDE SEQUENCE</scope>
    <source>
        <strain evidence="4">Duluth1</strain>
        <tissue evidence="4">Whole animal</tissue>
    </source>
</reference>
<dbReference type="InterPro" id="IPR009030">
    <property type="entry name" value="Growth_fac_rcpt_cys_sf"/>
</dbReference>
<dbReference type="EMBL" id="JAIWYP010000001">
    <property type="protein sequence ID" value="KAH3890367.1"/>
    <property type="molecule type" value="Genomic_DNA"/>
</dbReference>
<reference evidence="4" key="2">
    <citation type="submission" date="2020-11" db="EMBL/GenBank/DDBJ databases">
        <authorList>
            <person name="McCartney M.A."/>
            <person name="Auch B."/>
            <person name="Kono T."/>
            <person name="Mallez S."/>
            <person name="Becker A."/>
            <person name="Gohl D.M."/>
            <person name="Silverstein K.A.T."/>
            <person name="Koren S."/>
            <person name="Bechman K.B."/>
            <person name="Herman A."/>
            <person name="Abrahante J.E."/>
            <person name="Garbe J."/>
        </authorList>
    </citation>
    <scope>NUCLEOTIDE SEQUENCE</scope>
    <source>
        <strain evidence="4">Duluth1</strain>
        <tissue evidence="4">Whole animal</tissue>
    </source>
</reference>
<dbReference type="InterPro" id="IPR000867">
    <property type="entry name" value="IGFBP-like"/>
</dbReference>
<dbReference type="GO" id="GO:0005576">
    <property type="term" value="C:extracellular region"/>
    <property type="evidence" value="ECO:0007669"/>
    <property type="project" value="InterPro"/>
</dbReference>